<proteinExistence type="predicted"/>
<evidence type="ECO:0000313" key="2">
    <source>
        <dbReference type="EMBL" id="KPL88334.1"/>
    </source>
</evidence>
<dbReference type="EMBL" id="LGKN01000004">
    <property type="protein sequence ID" value="KPL88334.1"/>
    <property type="molecule type" value="Genomic_DNA"/>
</dbReference>
<dbReference type="PANTHER" id="PTHR12110:SF53">
    <property type="entry name" value="BLR5974 PROTEIN"/>
    <property type="match status" value="1"/>
</dbReference>
<sequence>MPLPPPDAVAVSSWSWHAPFYEGRLYLHDVPHEAARLGFQAVELNDFMLAPPRFGRVRTLLFKLARAALHTLRPPVETGAPTPPPARLAQVQSLLAAFSHRHTPAIPDELIRYTHQNLRRVRQALDESGVQCLVWTVNSDFCTPDTVWAWQERYLRWGLAAAQILGATRLRLTLGGTADASPDVETRVVERLAALAAYAGTHHPTCQLVVENHWGITTEPERLLRILDRARQRAGVAIGLCFDPGNLPPETREEGWALLAPQAAHLHFKTFAFDADGNETTLPYDRILPLVGATCETVTIEFEGDGDAHTGIMRSLALYKRLVVGMQA</sequence>
<dbReference type="PANTHER" id="PTHR12110">
    <property type="entry name" value="HYDROXYPYRUVATE ISOMERASE"/>
    <property type="match status" value="1"/>
</dbReference>
<gene>
    <name evidence="2" type="ORF">SE16_05785</name>
</gene>
<accession>A0A0P6XXB1</accession>
<dbReference type="Pfam" id="PF01261">
    <property type="entry name" value="AP_endonuc_2"/>
    <property type="match status" value="1"/>
</dbReference>
<dbReference type="Gene3D" id="3.20.20.150">
    <property type="entry name" value="Divalent-metal-dependent TIM barrel enzymes"/>
    <property type="match status" value="1"/>
</dbReference>
<feature type="domain" description="Xylose isomerase-like TIM barrel" evidence="1">
    <location>
        <begin position="111"/>
        <end position="272"/>
    </location>
</feature>
<evidence type="ECO:0000313" key="3">
    <source>
        <dbReference type="Proteomes" id="UP000050502"/>
    </source>
</evidence>
<comment type="caution">
    <text evidence="2">The sequence shown here is derived from an EMBL/GenBank/DDBJ whole genome shotgun (WGS) entry which is preliminary data.</text>
</comment>
<evidence type="ECO:0000259" key="1">
    <source>
        <dbReference type="Pfam" id="PF01261"/>
    </source>
</evidence>
<dbReference type="SUPFAM" id="SSF51658">
    <property type="entry name" value="Xylose isomerase-like"/>
    <property type="match status" value="1"/>
</dbReference>
<protein>
    <recommendedName>
        <fullName evidence="1">Xylose isomerase-like TIM barrel domain-containing protein</fullName>
    </recommendedName>
</protein>
<organism evidence="2 3">
    <name type="scientific">Ardenticatena maritima</name>
    <dbReference type="NCBI Taxonomy" id="872965"/>
    <lineage>
        <taxon>Bacteria</taxon>
        <taxon>Bacillati</taxon>
        <taxon>Chloroflexota</taxon>
        <taxon>Ardenticatenia</taxon>
        <taxon>Ardenticatenales</taxon>
        <taxon>Ardenticatenaceae</taxon>
        <taxon>Ardenticatena</taxon>
    </lineage>
</organism>
<dbReference type="Proteomes" id="UP000050502">
    <property type="component" value="Unassembled WGS sequence"/>
</dbReference>
<dbReference type="InterPro" id="IPR050312">
    <property type="entry name" value="IolE/XylAMocC-like"/>
</dbReference>
<dbReference type="AlphaFoldDB" id="A0A0P6XXB1"/>
<dbReference type="InterPro" id="IPR036237">
    <property type="entry name" value="Xyl_isomerase-like_sf"/>
</dbReference>
<name>A0A0P6XXB1_9CHLR</name>
<dbReference type="InterPro" id="IPR013022">
    <property type="entry name" value="Xyl_isomerase-like_TIM-brl"/>
</dbReference>
<dbReference type="RefSeq" id="WP_060687339.1">
    <property type="nucleotide sequence ID" value="NZ_LGKN01000004.1"/>
</dbReference>
<reference evidence="2 3" key="1">
    <citation type="submission" date="2015-07" db="EMBL/GenBank/DDBJ databases">
        <title>Whole genome sequence of Ardenticatena maritima DSM 23922.</title>
        <authorList>
            <person name="Hemp J."/>
            <person name="Ward L.M."/>
            <person name="Pace L.A."/>
            <person name="Fischer W.W."/>
        </authorList>
    </citation>
    <scope>NUCLEOTIDE SEQUENCE [LARGE SCALE GENOMIC DNA]</scope>
    <source>
        <strain evidence="2 3">110S</strain>
    </source>
</reference>